<protein>
    <submittedName>
        <fullName evidence="1">Uncharacterized protein</fullName>
    </submittedName>
</protein>
<reference evidence="1" key="1">
    <citation type="submission" date="2021-12" db="EMBL/GenBank/DDBJ databases">
        <title>Comparative genomics, transcriptomics and evolutionary studies reveal genomic signatures of adaptation to plant cell wall in hemibiotrophic fungi.</title>
        <authorList>
            <consortium name="DOE Joint Genome Institute"/>
            <person name="Baroncelli R."/>
            <person name="Diaz J.F."/>
            <person name="Benocci T."/>
            <person name="Peng M."/>
            <person name="Battaglia E."/>
            <person name="Haridas S."/>
            <person name="Andreopoulos W."/>
            <person name="Labutti K."/>
            <person name="Pangilinan J."/>
            <person name="Floch G.L."/>
            <person name="Makela M.R."/>
            <person name="Henrissat B."/>
            <person name="Grigoriev I.V."/>
            <person name="Crouch J.A."/>
            <person name="De Vries R.P."/>
            <person name="Sukno S.A."/>
            <person name="Thon M.R."/>
        </authorList>
    </citation>
    <scope>NUCLEOTIDE SEQUENCE</scope>
    <source>
        <strain evidence="1">CBS 112980</strain>
    </source>
</reference>
<dbReference type="Proteomes" id="UP001244207">
    <property type="component" value="Unassembled WGS sequence"/>
</dbReference>
<accession>A0AAD8UQW9</accession>
<dbReference type="GeneID" id="85397680"/>
<name>A0AAD8UQW9_GLOAC</name>
<evidence type="ECO:0000313" key="1">
    <source>
        <dbReference type="EMBL" id="KAK1727803.1"/>
    </source>
</evidence>
<comment type="caution">
    <text evidence="1">The sequence shown here is derived from an EMBL/GenBank/DDBJ whole genome shotgun (WGS) entry which is preliminary data.</text>
</comment>
<keyword evidence="2" id="KW-1185">Reference proteome</keyword>
<gene>
    <name evidence="1" type="ORF">BDZ83DRAFT_749608</name>
</gene>
<dbReference type="RefSeq" id="XP_060367858.1">
    <property type="nucleotide sequence ID" value="XM_060513782.1"/>
</dbReference>
<dbReference type="EMBL" id="JAHMHS010000021">
    <property type="protein sequence ID" value="KAK1727803.1"/>
    <property type="molecule type" value="Genomic_DNA"/>
</dbReference>
<dbReference type="AlphaFoldDB" id="A0AAD8UQW9"/>
<proteinExistence type="predicted"/>
<sequence length="61" mass="6506">MPGKSHATPLNQPIAVPSVAAVGNLVGSSIKFPRTRHDGESVDYHTGDPFIGGWFNRSTET</sequence>
<evidence type="ECO:0000313" key="2">
    <source>
        <dbReference type="Proteomes" id="UP001244207"/>
    </source>
</evidence>
<organism evidence="1 2">
    <name type="scientific">Glomerella acutata</name>
    <name type="common">Colletotrichum acutatum</name>
    <dbReference type="NCBI Taxonomy" id="27357"/>
    <lineage>
        <taxon>Eukaryota</taxon>
        <taxon>Fungi</taxon>
        <taxon>Dikarya</taxon>
        <taxon>Ascomycota</taxon>
        <taxon>Pezizomycotina</taxon>
        <taxon>Sordariomycetes</taxon>
        <taxon>Hypocreomycetidae</taxon>
        <taxon>Glomerellales</taxon>
        <taxon>Glomerellaceae</taxon>
        <taxon>Colletotrichum</taxon>
        <taxon>Colletotrichum acutatum species complex</taxon>
    </lineage>
</organism>